<dbReference type="Gene3D" id="3.10.490.10">
    <property type="entry name" value="Gamma-glutamyl cyclotransferase-like"/>
    <property type="match status" value="1"/>
</dbReference>
<reference evidence="6" key="1">
    <citation type="journal article" date="2020" name="bioRxiv">
        <title>Genomic and phenotypic heterogeneity of clinical isolates of the human pathogens Aspergillus fumigatus, Aspergillus lentulus and Aspergillus fumigatiaffinis.</title>
        <authorList>
            <person name="dos Santos R.A.C."/>
            <person name="Steenwyk J.L."/>
            <person name="Rivero-Menendez O."/>
            <person name="Mead M.E."/>
            <person name="Silva L.P."/>
            <person name="Bastos R.W."/>
            <person name="Alastruey-Izquierdo A."/>
            <person name="Goldman G.H."/>
            <person name="Rokas A."/>
        </authorList>
    </citation>
    <scope>NUCLEOTIDE SEQUENCE</scope>
    <source>
        <strain evidence="6">CNM-CM6805</strain>
    </source>
</reference>
<proteinExistence type="predicted"/>
<keyword evidence="7" id="KW-1185">Reference proteome</keyword>
<feature type="binding site" evidence="4">
    <location>
        <position position="161"/>
    </location>
    <ligand>
        <name>substrate</name>
    </ligand>
</feature>
<comment type="caution">
    <text evidence="6">The sequence shown here is derived from an EMBL/GenBank/DDBJ whole genome shotgun (WGS) entry which is preliminary data.</text>
</comment>
<evidence type="ECO:0000256" key="4">
    <source>
        <dbReference type="PIRSR" id="PIRSR617939-2"/>
    </source>
</evidence>
<evidence type="ECO:0000313" key="7">
    <source>
        <dbReference type="Proteomes" id="UP000653565"/>
    </source>
</evidence>
<organism evidence="6 7">
    <name type="scientific">Aspergillus fumigatiaffinis</name>
    <dbReference type="NCBI Taxonomy" id="340414"/>
    <lineage>
        <taxon>Eukaryota</taxon>
        <taxon>Fungi</taxon>
        <taxon>Dikarya</taxon>
        <taxon>Ascomycota</taxon>
        <taxon>Pezizomycotina</taxon>
        <taxon>Eurotiomycetes</taxon>
        <taxon>Eurotiomycetidae</taxon>
        <taxon>Eurotiales</taxon>
        <taxon>Aspergillaceae</taxon>
        <taxon>Aspergillus</taxon>
        <taxon>Aspergillus subgen. Fumigati</taxon>
    </lineage>
</organism>
<gene>
    <name evidence="6" type="ORF">CNMCM6805_004122</name>
</gene>
<dbReference type="PANTHER" id="PTHR12935:SF0">
    <property type="entry name" value="GAMMA-GLUTAMYLCYCLOTRANSFERASE"/>
    <property type="match status" value="1"/>
</dbReference>
<feature type="region of interest" description="Disordered" evidence="5">
    <location>
        <begin position="334"/>
        <end position="406"/>
    </location>
</feature>
<name>A0A8H4GGG6_9EURO</name>
<accession>A0A8H4GGG6</accession>
<dbReference type="Proteomes" id="UP000653565">
    <property type="component" value="Unassembled WGS sequence"/>
</dbReference>
<feature type="compositionally biased region" description="Basic and acidic residues" evidence="5">
    <location>
        <begin position="348"/>
        <end position="394"/>
    </location>
</feature>
<dbReference type="InterPro" id="IPR017939">
    <property type="entry name" value="G-Glutamylcylcotransferase"/>
</dbReference>
<feature type="active site" description="Proton acceptor" evidence="3">
    <location>
        <position position="112"/>
    </location>
</feature>
<keyword evidence="2" id="KW-0456">Lyase</keyword>
<feature type="binding site" evidence="4">
    <location>
        <begin position="21"/>
        <end position="26"/>
    </location>
    <ligand>
        <name>substrate</name>
    </ligand>
</feature>
<evidence type="ECO:0000256" key="1">
    <source>
        <dbReference type="ARBA" id="ARBA00012346"/>
    </source>
</evidence>
<protein>
    <recommendedName>
        <fullName evidence="1">gamma-glutamylcyclotransferase</fullName>
        <ecNumber evidence="1">4.3.2.9</ecNumber>
    </recommendedName>
</protein>
<evidence type="ECO:0000256" key="5">
    <source>
        <dbReference type="SAM" id="MobiDB-lite"/>
    </source>
</evidence>
<reference evidence="6" key="2">
    <citation type="submission" date="2020-04" db="EMBL/GenBank/DDBJ databases">
        <authorList>
            <person name="Santos R.A.C."/>
            <person name="Steenwyk J.L."/>
            <person name="Rivero-Menendez O."/>
            <person name="Mead M.E."/>
            <person name="Silva L.P."/>
            <person name="Bastos R.W."/>
            <person name="Alastruey-Izquierdo A."/>
            <person name="Goldman G.H."/>
            <person name="Rokas A."/>
        </authorList>
    </citation>
    <scope>NUCLEOTIDE SEQUENCE</scope>
    <source>
        <strain evidence="6">CNM-CM6805</strain>
    </source>
</reference>
<dbReference type="AlphaFoldDB" id="A0A8H4GGG6"/>
<dbReference type="EC" id="4.3.2.9" evidence="1"/>
<dbReference type="PANTHER" id="PTHR12935">
    <property type="entry name" value="GAMMA-GLUTAMYLCYCLOTRANSFERASE"/>
    <property type="match status" value="1"/>
</dbReference>
<evidence type="ECO:0000256" key="3">
    <source>
        <dbReference type="PIRSR" id="PIRSR617939-1"/>
    </source>
</evidence>
<dbReference type="GO" id="GO:0003839">
    <property type="term" value="F:gamma-glutamylcyclotransferase activity"/>
    <property type="evidence" value="ECO:0007669"/>
    <property type="project" value="UniProtKB-EC"/>
</dbReference>
<evidence type="ECO:0000313" key="6">
    <source>
        <dbReference type="EMBL" id="KAF4241464.1"/>
    </source>
</evidence>
<sequence length="714" mass="78876">MACASPLLPRSAPDQDRLVWYLAYGSNLASKTFREDRHMSPQAAAAVGVPGWRLTMSSAGFPYREPAFASIEKIPGLPSTEKSEKEKEREVALYGTAYLITWAQWIQIIASEGGGIAYEEALLSAQPIREADRQRWGPTIHVWTLVSTLERCPEARPSARYMGLIVDGAQAAEIPRSYIEHIQRKYPCYQPKLDPWARIGAALFLAFWTPLLTLLSILTHATARTGPGENGHVPDGVRALVRFAMYCMWWVHDVLWADTWGRGDGLDSLNPDASGQNMVPPASLFDGGPPVISAMQPRPQVRCTGERSGCSRCSNLQSECVYAISRVGKVPGIRARGNRASTQTIHDPGLRSESPSDVHPRLPNCRKPEETGDPDMRDTRRPEVETPEHSRSDRIPAAGPDLLSPPSTGLYADLCDANTDRPPDPFESADLFILPSQLLASHHEPHQSLHLNHGSQRQSTLDTFHKTTPPASIPALPDLDLHTHDLHQMDLSLSSLDDCSTRRRAGGSPSYLHHSSLSFPASTSYAEPVAPLACESDCGRGHSYQSRTILTCNRIVEFLEHRIQRGVVALDVVMHTNKMTLGEIARMLGQGAHKEQLNCAMLLLIAVEQIVTLFERSVRQGCAADRGSGERIGARELEEAMPGTGADGGNMLPHLRFGLFQISQDEQRALRSYLLQRELQRCQRVLENLREAIALEPNPCTQLDERVRKLSSAV</sequence>
<evidence type="ECO:0000256" key="2">
    <source>
        <dbReference type="ARBA" id="ARBA00023239"/>
    </source>
</evidence>
<dbReference type="OrthoDB" id="2017317at2759"/>
<dbReference type="EMBL" id="JAAAPX010000021">
    <property type="protein sequence ID" value="KAF4241464.1"/>
    <property type="molecule type" value="Genomic_DNA"/>
</dbReference>